<dbReference type="PROSITE" id="PS00108">
    <property type="entry name" value="PROTEIN_KINASE_ST"/>
    <property type="match status" value="1"/>
</dbReference>
<protein>
    <recommendedName>
        <fullName evidence="7">Protein kinase domain-containing protein</fullName>
    </recommendedName>
</protein>
<keyword evidence="6" id="KW-0472">Membrane</keyword>
<evidence type="ECO:0000259" key="7">
    <source>
        <dbReference type="PROSITE" id="PS50011"/>
    </source>
</evidence>
<feature type="domain" description="Protein kinase" evidence="7">
    <location>
        <begin position="63"/>
        <end position="311"/>
    </location>
</feature>
<evidence type="ECO:0000256" key="2">
    <source>
        <dbReference type="ARBA" id="ARBA00022741"/>
    </source>
</evidence>
<dbReference type="AlphaFoldDB" id="X0S8V9"/>
<gene>
    <name evidence="8" type="ORF">S01H1_07909</name>
</gene>
<dbReference type="SUPFAM" id="SSF56112">
    <property type="entry name" value="Protein kinase-like (PK-like)"/>
    <property type="match status" value="1"/>
</dbReference>
<dbReference type="PROSITE" id="PS50011">
    <property type="entry name" value="PROTEIN_KINASE_DOM"/>
    <property type="match status" value="1"/>
</dbReference>
<dbReference type="InterPro" id="IPR017441">
    <property type="entry name" value="Protein_kinase_ATP_BS"/>
</dbReference>
<accession>X0S8V9</accession>
<dbReference type="GO" id="GO:0004674">
    <property type="term" value="F:protein serine/threonine kinase activity"/>
    <property type="evidence" value="ECO:0007669"/>
    <property type="project" value="TreeGrafter"/>
</dbReference>
<feature type="non-terminal residue" evidence="8">
    <location>
        <position position="410"/>
    </location>
</feature>
<organism evidence="8">
    <name type="scientific">marine sediment metagenome</name>
    <dbReference type="NCBI Taxonomy" id="412755"/>
    <lineage>
        <taxon>unclassified sequences</taxon>
        <taxon>metagenomes</taxon>
        <taxon>ecological metagenomes</taxon>
    </lineage>
</organism>
<keyword evidence="4" id="KW-0067">ATP-binding</keyword>
<dbReference type="InterPro" id="IPR008271">
    <property type="entry name" value="Ser/Thr_kinase_AS"/>
</dbReference>
<evidence type="ECO:0000256" key="3">
    <source>
        <dbReference type="ARBA" id="ARBA00022777"/>
    </source>
</evidence>
<evidence type="ECO:0000256" key="4">
    <source>
        <dbReference type="ARBA" id="ARBA00022840"/>
    </source>
</evidence>
<keyword evidence="6" id="KW-0812">Transmembrane</keyword>
<dbReference type="PROSITE" id="PS00107">
    <property type="entry name" value="PROTEIN_KINASE_ATP"/>
    <property type="match status" value="1"/>
</dbReference>
<dbReference type="GO" id="GO:0005524">
    <property type="term" value="F:ATP binding"/>
    <property type="evidence" value="ECO:0007669"/>
    <property type="project" value="UniProtKB-KW"/>
</dbReference>
<dbReference type="Pfam" id="PF00069">
    <property type="entry name" value="Pkinase"/>
    <property type="match status" value="1"/>
</dbReference>
<evidence type="ECO:0000256" key="5">
    <source>
        <dbReference type="SAM" id="MobiDB-lite"/>
    </source>
</evidence>
<dbReference type="PANTHER" id="PTHR43289">
    <property type="entry name" value="MITOGEN-ACTIVATED PROTEIN KINASE KINASE KINASE 20-RELATED"/>
    <property type="match status" value="1"/>
</dbReference>
<dbReference type="PANTHER" id="PTHR43289:SF6">
    <property type="entry name" value="SERINE_THREONINE-PROTEIN KINASE NEKL-3"/>
    <property type="match status" value="1"/>
</dbReference>
<dbReference type="SMART" id="SM00220">
    <property type="entry name" value="S_TKc"/>
    <property type="match status" value="1"/>
</dbReference>
<comment type="caution">
    <text evidence="8">The sequence shown here is derived from an EMBL/GenBank/DDBJ whole genome shotgun (WGS) entry which is preliminary data.</text>
</comment>
<feature type="region of interest" description="Disordered" evidence="5">
    <location>
        <begin position="1"/>
        <end position="53"/>
    </location>
</feature>
<dbReference type="InterPro" id="IPR000719">
    <property type="entry name" value="Prot_kinase_dom"/>
</dbReference>
<evidence type="ECO:0000313" key="8">
    <source>
        <dbReference type="EMBL" id="GAF72372.1"/>
    </source>
</evidence>
<proteinExistence type="predicted"/>
<dbReference type="EMBL" id="BARS01004058">
    <property type="protein sequence ID" value="GAF72372.1"/>
    <property type="molecule type" value="Genomic_DNA"/>
</dbReference>
<dbReference type="Gene3D" id="1.10.510.10">
    <property type="entry name" value="Transferase(Phosphotransferase) domain 1"/>
    <property type="match status" value="1"/>
</dbReference>
<dbReference type="InterPro" id="IPR011009">
    <property type="entry name" value="Kinase-like_dom_sf"/>
</dbReference>
<name>X0S8V9_9ZZZZ</name>
<sequence length="410" mass="44195">MQQQVAAVEPNGNRMNPASPTEPGDPQSGTPSGRPTDRHGSPSQAALGGRFTYPGGSRPLAGYTIKRGVGYGGFGEVYYATSDAGKDVALKLIRRNLDVELRGVRQCLNLKHPNLLAVHDIRQDDQGDHWVVMEYVADDSLEDVIVAHPDGLPVNEVLGWIHGIGASVTYLHDHGIVHRDLKPGNIFCDEGVVKIGDYGLSKFISCSRRSGQTESVGTVHYMAPEVANGRYGKEIDIYALGIILYEMLTGRVPFEGESVGEVLMKHLTAEPDVSVLAEPFRSVVALALQKDPAKRFQSVSQMLARLPQPVAGRPGAGRLPSGPQQPAAAATAPAAAIPTAEVVDEEPILHAVRQLWQKMCVAWNESNFTMPTKIVLIVVGLFVASQVLIPLAVPLLILYGGYRLVRAIVL</sequence>
<keyword evidence="3" id="KW-0418">Kinase</keyword>
<feature type="transmembrane region" description="Helical" evidence="6">
    <location>
        <begin position="374"/>
        <end position="399"/>
    </location>
</feature>
<reference evidence="8" key="1">
    <citation type="journal article" date="2014" name="Front. Microbiol.">
        <title>High frequency of phylogenetically diverse reductive dehalogenase-homologous genes in deep subseafloor sedimentary metagenomes.</title>
        <authorList>
            <person name="Kawai M."/>
            <person name="Futagami T."/>
            <person name="Toyoda A."/>
            <person name="Takaki Y."/>
            <person name="Nishi S."/>
            <person name="Hori S."/>
            <person name="Arai W."/>
            <person name="Tsubouchi T."/>
            <person name="Morono Y."/>
            <person name="Uchiyama I."/>
            <person name="Ito T."/>
            <person name="Fujiyama A."/>
            <person name="Inagaki F."/>
            <person name="Takami H."/>
        </authorList>
    </citation>
    <scope>NUCLEOTIDE SEQUENCE</scope>
    <source>
        <strain evidence="8">Expedition CK06-06</strain>
    </source>
</reference>
<evidence type="ECO:0000256" key="1">
    <source>
        <dbReference type="ARBA" id="ARBA00022679"/>
    </source>
</evidence>
<dbReference type="CDD" id="cd14014">
    <property type="entry name" value="STKc_PknB_like"/>
    <property type="match status" value="1"/>
</dbReference>
<keyword evidence="1" id="KW-0808">Transferase</keyword>
<keyword evidence="6" id="KW-1133">Transmembrane helix</keyword>
<keyword evidence="2" id="KW-0547">Nucleotide-binding</keyword>
<evidence type="ECO:0000256" key="6">
    <source>
        <dbReference type="SAM" id="Phobius"/>
    </source>
</evidence>